<name>A0A4S2DGT9_9BACE</name>
<dbReference type="RefSeq" id="WP_135998393.1">
    <property type="nucleotide sequence ID" value="NZ_SRYX01000001.1"/>
</dbReference>
<protein>
    <submittedName>
        <fullName evidence="1">RHS repeat protein</fullName>
    </submittedName>
</protein>
<organism evidence="1 2">
    <name type="scientific">Bacteroides caecimuris</name>
    <dbReference type="NCBI Taxonomy" id="1796613"/>
    <lineage>
        <taxon>Bacteria</taxon>
        <taxon>Pseudomonadati</taxon>
        <taxon>Bacteroidota</taxon>
        <taxon>Bacteroidia</taxon>
        <taxon>Bacteroidales</taxon>
        <taxon>Bacteroidaceae</taxon>
        <taxon>Bacteroides</taxon>
    </lineage>
</organism>
<dbReference type="Pfam" id="PF05593">
    <property type="entry name" value="RHS_repeat"/>
    <property type="match status" value="1"/>
</dbReference>
<dbReference type="AlphaFoldDB" id="A0A4S2DGT9"/>
<dbReference type="Proteomes" id="UP000309566">
    <property type="component" value="Unassembled WGS sequence"/>
</dbReference>
<dbReference type="NCBIfam" id="TIGR01643">
    <property type="entry name" value="YD_repeat_2x"/>
    <property type="match status" value="1"/>
</dbReference>
<proteinExistence type="predicted"/>
<gene>
    <name evidence="1" type="ORF">E5353_00380</name>
</gene>
<reference evidence="1 2" key="1">
    <citation type="submission" date="2019-04" db="EMBL/GenBank/DDBJ databases">
        <title>Microbes associate with the intestines of laboratory mice.</title>
        <authorList>
            <person name="Navarre W."/>
            <person name="Wong E."/>
            <person name="Huang K."/>
            <person name="Tropini C."/>
            <person name="Ng K."/>
            <person name="Yu B."/>
        </authorList>
    </citation>
    <scope>NUCLEOTIDE SEQUENCE [LARGE SCALE GENOMIC DNA]</scope>
    <source>
        <strain evidence="1 2">NM63_1-25</strain>
    </source>
</reference>
<comment type="caution">
    <text evidence="1">The sequence shown here is derived from an EMBL/GenBank/DDBJ whole genome shotgun (WGS) entry which is preliminary data.</text>
</comment>
<dbReference type="InterPro" id="IPR006530">
    <property type="entry name" value="YD"/>
</dbReference>
<evidence type="ECO:0000313" key="1">
    <source>
        <dbReference type="EMBL" id="TGY41289.1"/>
    </source>
</evidence>
<dbReference type="EMBL" id="SRYX01000001">
    <property type="protein sequence ID" value="TGY41289.1"/>
    <property type="molecule type" value="Genomic_DNA"/>
</dbReference>
<dbReference type="Gene3D" id="2.180.10.10">
    <property type="entry name" value="RHS repeat-associated core"/>
    <property type="match status" value="1"/>
</dbReference>
<sequence length="1029" mass="116777">MNKLYLYKNKMRLGRLPFIGVMFGLLFFSASVHGQSTNTISLDVPQVVPVSPTVAAMEKYQSYPVSHCTGIPDITVPLYEIVAGEVTIPVTLSYHSSGLKPKERSGVAGTGWTLNLEPSVSRHINGVADDKYREGWFYVAGAQVPWQSDQQMEFYEKRANNETDIRPDKFVYKLPHGGGSGYFRTQHMPMWTVPRNNDLVKWNYDGTMNITDENGLRYYFGGTCEKTGDDITRWLCSSICSARHPEQQLVSFSYLSPVHFTNPSSYYNLNGQLIFKAIDQPNRETLLVDGTSCYRVCPPDDYQFSEEIKEARLESISRDEAGVGFSEPSHYTVGDIEAAFVSGVDFLDNHLSVSYKRVGRDGATYSTVLNEMKVKDGDGMLVRAIKFYITPYNDNTSLTKLDSVRISSPGVEDRVWSFDYGDVRRVPSIYTTSVDHWGFCNGPENSGQSKLPGIREVVSLDLSGFSDMHSFVVNYPGANRNPSPGYAGLGVLSRIIDPQGVQTRFGYEGNYGAFRDSRKDESHRDYLHPVGGLRVSSVESYDPHTNRRIRKSYQYGLTIPNVPNYAPVWGGGAIRHIVTQRDYQSDGIAIYRDPATNAEWKEELTIYGSMPVSNITLHDGSAVMYNVVSEKTRGDDGTQTTTMYYYDVKRHAFEDLLVWDDNDPSGSVKQFVDESITDATEALVRRKPYYSHEPSGDFVYGKSNRLYGALLRTEYYRGSELVSVVENSYSAKKIESQQIQILVPERHIVTGWKEFEGSAYYGDYSVFSTHYENLDIDTYRQLDKEVTKRYYTSGGKRHVFTTEKRFAYDYDFFDPGFSLKPRQVETMRSDSTRVVDTYDYLLNYPAILSYHKHTEGEHNRESRILFNAGSCLPQKVQSRTDKQADFRDEVVYRRYDASGNAVEIAGKDGTPVSFLWSYNNCFPIARIENATIDEVCAALEIDSADEWTYDSVPDSDVRARIDSLREKLPDARVTTYEYVSLHGVTAITDPNGVTTRFDYDNYSRLTGSYYLDANARKVMLQKYVYHFGK</sequence>
<evidence type="ECO:0000313" key="2">
    <source>
        <dbReference type="Proteomes" id="UP000309566"/>
    </source>
</evidence>
<accession>A0A4S2DGT9</accession>
<dbReference type="InterPro" id="IPR031325">
    <property type="entry name" value="RHS_repeat"/>
</dbReference>